<organism evidence="1 2">
    <name type="scientific">Dreissena polymorpha</name>
    <name type="common">Zebra mussel</name>
    <name type="synonym">Mytilus polymorpha</name>
    <dbReference type="NCBI Taxonomy" id="45954"/>
    <lineage>
        <taxon>Eukaryota</taxon>
        <taxon>Metazoa</taxon>
        <taxon>Spiralia</taxon>
        <taxon>Lophotrochozoa</taxon>
        <taxon>Mollusca</taxon>
        <taxon>Bivalvia</taxon>
        <taxon>Autobranchia</taxon>
        <taxon>Heteroconchia</taxon>
        <taxon>Euheterodonta</taxon>
        <taxon>Imparidentia</taxon>
        <taxon>Neoheterodontei</taxon>
        <taxon>Myida</taxon>
        <taxon>Dreissenoidea</taxon>
        <taxon>Dreissenidae</taxon>
        <taxon>Dreissena</taxon>
    </lineage>
</organism>
<dbReference type="AlphaFoldDB" id="A0A9D3Z079"/>
<accession>A0A9D3Z079</accession>
<dbReference type="Proteomes" id="UP000828390">
    <property type="component" value="Unassembled WGS sequence"/>
</dbReference>
<name>A0A9D3Z079_DREPO</name>
<keyword evidence="2" id="KW-1185">Reference proteome</keyword>
<gene>
    <name evidence="1" type="ORF">DPMN_067712</name>
</gene>
<evidence type="ECO:0000313" key="1">
    <source>
        <dbReference type="EMBL" id="KAH3708265.1"/>
    </source>
</evidence>
<protein>
    <submittedName>
        <fullName evidence="1">Uncharacterized protein</fullName>
    </submittedName>
</protein>
<reference evidence="1" key="1">
    <citation type="journal article" date="2019" name="bioRxiv">
        <title>The Genome of the Zebra Mussel, Dreissena polymorpha: A Resource for Invasive Species Research.</title>
        <authorList>
            <person name="McCartney M.A."/>
            <person name="Auch B."/>
            <person name="Kono T."/>
            <person name="Mallez S."/>
            <person name="Zhang Y."/>
            <person name="Obille A."/>
            <person name="Becker A."/>
            <person name="Abrahante J.E."/>
            <person name="Garbe J."/>
            <person name="Badalamenti J.P."/>
            <person name="Herman A."/>
            <person name="Mangelson H."/>
            <person name="Liachko I."/>
            <person name="Sullivan S."/>
            <person name="Sone E.D."/>
            <person name="Koren S."/>
            <person name="Silverstein K.A.T."/>
            <person name="Beckman K.B."/>
            <person name="Gohl D.M."/>
        </authorList>
    </citation>
    <scope>NUCLEOTIDE SEQUENCE</scope>
    <source>
        <strain evidence="1">Duluth1</strain>
        <tissue evidence="1">Whole animal</tissue>
    </source>
</reference>
<evidence type="ECO:0000313" key="2">
    <source>
        <dbReference type="Proteomes" id="UP000828390"/>
    </source>
</evidence>
<comment type="caution">
    <text evidence="1">The sequence shown here is derived from an EMBL/GenBank/DDBJ whole genome shotgun (WGS) entry which is preliminary data.</text>
</comment>
<proteinExistence type="predicted"/>
<sequence>MTAHEQAAVIISKFWLLHGVGSQSMNVMEAHEPAAVIILRFWHLHGVRHSVYEHHDST</sequence>
<reference evidence="1" key="2">
    <citation type="submission" date="2020-11" db="EMBL/GenBank/DDBJ databases">
        <authorList>
            <person name="McCartney M.A."/>
            <person name="Auch B."/>
            <person name="Kono T."/>
            <person name="Mallez S."/>
            <person name="Becker A."/>
            <person name="Gohl D.M."/>
            <person name="Silverstein K.A.T."/>
            <person name="Koren S."/>
            <person name="Bechman K.B."/>
            <person name="Herman A."/>
            <person name="Abrahante J.E."/>
            <person name="Garbe J."/>
        </authorList>
    </citation>
    <scope>NUCLEOTIDE SEQUENCE</scope>
    <source>
        <strain evidence="1">Duluth1</strain>
        <tissue evidence="1">Whole animal</tissue>
    </source>
</reference>
<dbReference type="EMBL" id="JAIWYP010000014">
    <property type="protein sequence ID" value="KAH3708265.1"/>
    <property type="molecule type" value="Genomic_DNA"/>
</dbReference>